<protein>
    <submittedName>
        <fullName evidence="1">Uncharacterized protein</fullName>
    </submittedName>
</protein>
<dbReference type="Proteomes" id="UP000287853">
    <property type="component" value="Unassembled WGS sequence"/>
</dbReference>
<evidence type="ECO:0000313" key="2">
    <source>
        <dbReference type="Proteomes" id="UP000287853"/>
    </source>
</evidence>
<proteinExistence type="predicted"/>
<reference evidence="1 2" key="1">
    <citation type="submission" date="2017-01" db="EMBL/GenBank/DDBJ databases">
        <title>The cable genome- insights into the physiology and evolution of filamentous bacteria capable of sulfide oxidation via long distance electron transfer.</title>
        <authorList>
            <person name="Schreiber L."/>
            <person name="Bjerg J.T."/>
            <person name="Boggild A."/>
            <person name="Van De Vossenberg J."/>
            <person name="Meysman F."/>
            <person name="Nielsen L.P."/>
            <person name="Schramm A."/>
            <person name="Kjeldsen K.U."/>
        </authorList>
    </citation>
    <scope>NUCLEOTIDE SEQUENCE [LARGE SCALE GENOMIC DNA]</scope>
    <source>
        <strain evidence="1">MCF</strain>
    </source>
</reference>
<evidence type="ECO:0000313" key="1">
    <source>
        <dbReference type="EMBL" id="RWX44238.1"/>
    </source>
</evidence>
<name>A0A444ITK6_9BACT</name>
<sequence length="82" mass="8989">MEAVAPYLMGKIVLLNIGKAKLFEKSRLIRQGKNPAYLQAPSLIKAGMYQLPADSLALVLICDCQRSYLCQIFPADMEGADA</sequence>
<keyword evidence="2" id="KW-1185">Reference proteome</keyword>
<dbReference type="AlphaFoldDB" id="A0A444ITK6"/>
<accession>A0A444ITK6</accession>
<comment type="caution">
    <text evidence="1">The sequence shown here is derived from an EMBL/GenBank/DDBJ whole genome shotgun (WGS) entry which is preliminary data.</text>
</comment>
<dbReference type="EMBL" id="MTKO01000099">
    <property type="protein sequence ID" value="RWX44238.1"/>
    <property type="molecule type" value="Genomic_DNA"/>
</dbReference>
<organism evidence="1 2">
    <name type="scientific">Candidatus Electrothrix aarhusensis</name>
    <dbReference type="NCBI Taxonomy" id="1859131"/>
    <lineage>
        <taxon>Bacteria</taxon>
        <taxon>Pseudomonadati</taxon>
        <taxon>Thermodesulfobacteriota</taxon>
        <taxon>Desulfobulbia</taxon>
        <taxon>Desulfobulbales</taxon>
        <taxon>Desulfobulbaceae</taxon>
        <taxon>Candidatus Electrothrix</taxon>
    </lineage>
</organism>
<gene>
    <name evidence="1" type="ORF">H206_02235</name>
</gene>